<organism evidence="1 2">
    <name type="scientific">Luteolibacter soli</name>
    <dbReference type="NCBI Taxonomy" id="3135280"/>
    <lineage>
        <taxon>Bacteria</taxon>
        <taxon>Pseudomonadati</taxon>
        <taxon>Verrucomicrobiota</taxon>
        <taxon>Verrucomicrobiia</taxon>
        <taxon>Verrucomicrobiales</taxon>
        <taxon>Verrucomicrobiaceae</taxon>
        <taxon>Luteolibacter</taxon>
    </lineage>
</organism>
<name>A0ABU9AU08_9BACT</name>
<dbReference type="Proteomes" id="UP001371305">
    <property type="component" value="Unassembled WGS sequence"/>
</dbReference>
<accession>A0ABU9AU08</accession>
<dbReference type="EMBL" id="JBBUKT010000002">
    <property type="protein sequence ID" value="MEK7950145.1"/>
    <property type="molecule type" value="Genomic_DNA"/>
</dbReference>
<evidence type="ECO:0008006" key="3">
    <source>
        <dbReference type="Google" id="ProtNLM"/>
    </source>
</evidence>
<sequence>MGCLSWQWAAAAEPTVDEILASVEKKVAPNVSNIGTVPEDPDLLVMQANERLNREIMASKDRKLRVIYAITCLNSAISYVEQSPASEKLQTDPDFERLKKFRAILAKEFIALSKKEAAPQPSK</sequence>
<evidence type="ECO:0000313" key="1">
    <source>
        <dbReference type="EMBL" id="MEK7950145.1"/>
    </source>
</evidence>
<keyword evidence="2" id="KW-1185">Reference proteome</keyword>
<comment type="caution">
    <text evidence="1">The sequence shown here is derived from an EMBL/GenBank/DDBJ whole genome shotgun (WGS) entry which is preliminary data.</text>
</comment>
<dbReference type="RefSeq" id="WP_341403558.1">
    <property type="nucleotide sequence ID" value="NZ_JBBUKT010000002.1"/>
</dbReference>
<evidence type="ECO:0000313" key="2">
    <source>
        <dbReference type="Proteomes" id="UP001371305"/>
    </source>
</evidence>
<reference evidence="1 2" key="1">
    <citation type="submission" date="2024-04" db="EMBL/GenBank/DDBJ databases">
        <title>Luteolibacter sp. isolated from soil.</title>
        <authorList>
            <person name="An J."/>
        </authorList>
    </citation>
    <scope>NUCLEOTIDE SEQUENCE [LARGE SCALE GENOMIC DNA]</scope>
    <source>
        <strain evidence="1 2">Y139</strain>
    </source>
</reference>
<protein>
    <recommendedName>
        <fullName evidence="3">Cell division protein ZapA</fullName>
    </recommendedName>
</protein>
<gene>
    <name evidence="1" type="ORF">WKV53_06550</name>
</gene>
<proteinExistence type="predicted"/>